<dbReference type="OrthoDB" id="6104586at2"/>
<dbReference type="InterPro" id="IPR006127">
    <property type="entry name" value="ZnuA-like"/>
</dbReference>
<organism evidence="2 3">
    <name type="scientific">Achromobacter spanius</name>
    <dbReference type="NCBI Taxonomy" id="217203"/>
    <lineage>
        <taxon>Bacteria</taxon>
        <taxon>Pseudomonadati</taxon>
        <taxon>Pseudomonadota</taxon>
        <taxon>Betaproteobacteria</taxon>
        <taxon>Burkholderiales</taxon>
        <taxon>Alcaligenaceae</taxon>
        <taxon>Achromobacter</taxon>
    </lineage>
</organism>
<keyword evidence="1" id="KW-0732">Signal</keyword>
<dbReference type="SUPFAM" id="SSF53807">
    <property type="entry name" value="Helical backbone' metal receptor"/>
    <property type="match status" value="1"/>
</dbReference>
<dbReference type="Proteomes" id="UP000239477">
    <property type="component" value="Chromosome"/>
</dbReference>
<dbReference type="Pfam" id="PF01297">
    <property type="entry name" value="ZnuA"/>
    <property type="match status" value="1"/>
</dbReference>
<sequence length="335" mass="34427">MSLKSGYVTLRRAALAVAMASALGAAVTAHAQEAAKSGRAARAAQPEAATAATGAVTVLAAHPVVFALTDSLAKGSTIRVERAAPANLPATRLTSYFSGRGGAALQKAAASADAAVGLRSIWPDDPLYANARRTNIRIVEIDAARPLDGALNGIALQSDTRPGGQFAAYPWLSIVNLGRMADIVAADLGRLSPSDEKRIGENLAQIKRTLVELNASSQAGLAQAENVAVISLSERLPYLIAEFNLDLVDTVARDDKDWTPEALTALTATIKDNGAAAALLHREPTPELRQAIEAGGAKAVVLATDGADPVADLQANAKLLLQALAPAAAKTAAAK</sequence>
<dbReference type="AlphaFoldDB" id="A0A2S0I839"/>
<dbReference type="InterPro" id="IPR050492">
    <property type="entry name" value="Bact_metal-bind_prot9"/>
</dbReference>
<dbReference type="PANTHER" id="PTHR42953:SF4">
    <property type="entry name" value="METAL ABC TRANSPORTER SUBSTRATE-BINDING PROTEIN"/>
    <property type="match status" value="1"/>
</dbReference>
<feature type="chain" id="PRO_5015409677" evidence="1">
    <location>
        <begin position="32"/>
        <end position="335"/>
    </location>
</feature>
<dbReference type="GO" id="GO:0030001">
    <property type="term" value="P:metal ion transport"/>
    <property type="evidence" value="ECO:0007669"/>
    <property type="project" value="InterPro"/>
</dbReference>
<accession>A0A2S0I839</accession>
<dbReference type="EMBL" id="CP023270">
    <property type="protein sequence ID" value="AVJ28209.1"/>
    <property type="molecule type" value="Genomic_DNA"/>
</dbReference>
<protein>
    <submittedName>
        <fullName evidence="2">Metal ABC transporter substrate-binding protein</fullName>
    </submittedName>
</protein>
<name>A0A2S0I839_9BURK</name>
<gene>
    <name evidence="2" type="ORF">CLM73_14415</name>
</gene>
<dbReference type="GO" id="GO:0046872">
    <property type="term" value="F:metal ion binding"/>
    <property type="evidence" value="ECO:0007669"/>
    <property type="project" value="InterPro"/>
</dbReference>
<feature type="signal peptide" evidence="1">
    <location>
        <begin position="1"/>
        <end position="31"/>
    </location>
</feature>
<keyword evidence="3" id="KW-1185">Reference proteome</keyword>
<proteinExistence type="predicted"/>
<reference evidence="2 3" key="1">
    <citation type="submission" date="2017-09" db="EMBL/GenBank/DDBJ databases">
        <title>Genomic, metabolic, and phenotypic characteristics of bacterial isolates from the natural microbiome of the model nematode Caenorhabditis elegans.</title>
        <authorList>
            <person name="Zimmermann J."/>
            <person name="Obeng N."/>
            <person name="Yang W."/>
            <person name="Obeng O."/>
            <person name="Kissoyan K."/>
            <person name="Pees B."/>
            <person name="Dirksen P."/>
            <person name="Hoppner M."/>
            <person name="Franke A."/>
            <person name="Rosenstiel P."/>
            <person name="Leippe M."/>
            <person name="Dierking K."/>
            <person name="Kaleta C."/>
            <person name="Schulenburg H."/>
        </authorList>
    </citation>
    <scope>NUCLEOTIDE SEQUENCE [LARGE SCALE GENOMIC DNA]</scope>
    <source>
        <strain evidence="2 3">MYb73</strain>
    </source>
</reference>
<evidence type="ECO:0000313" key="2">
    <source>
        <dbReference type="EMBL" id="AVJ28209.1"/>
    </source>
</evidence>
<evidence type="ECO:0000313" key="3">
    <source>
        <dbReference type="Proteomes" id="UP000239477"/>
    </source>
</evidence>
<dbReference type="PANTHER" id="PTHR42953">
    <property type="entry name" value="HIGH-AFFINITY ZINC UPTAKE SYSTEM PROTEIN ZNUA-RELATED"/>
    <property type="match status" value="1"/>
</dbReference>
<dbReference type="RefSeq" id="WP_105239014.1">
    <property type="nucleotide sequence ID" value="NZ_CP023270.1"/>
</dbReference>
<evidence type="ECO:0000256" key="1">
    <source>
        <dbReference type="SAM" id="SignalP"/>
    </source>
</evidence>